<dbReference type="EMBL" id="PVWQ01000008">
    <property type="protein sequence ID" value="RDW74471.1"/>
    <property type="molecule type" value="Genomic_DNA"/>
</dbReference>
<dbReference type="Proteomes" id="UP000256690">
    <property type="component" value="Unassembled WGS sequence"/>
</dbReference>
<proteinExistence type="predicted"/>
<sequence>MAAQPSSHVFGYPLPIEVVRPILEFAVGGRELGGEDYAEPLHLSWLTINKTWNEVFTPIVYGKYSFDGNINNIQSLWKFTQLIVSNPRLAAMVRHVTLTSFGLRTGGLRMTSKKNPDILLTAWKYDESMKAPFPPTAQDPARTDDDAVVRRWLVEQFTHVLGKELRLGSFYYALGKHYNRALYRQARPWLREAFRAVGFDEGSDDLEGRARKVLEDAQLWNGYACPLLALILAYCPNIKTLNIHDWTEDQDPWFGRILGYAVGRNTDLLQLDHLPLQKLNRLVVAPRIAIIKEVGRDIREDSPCVISETNRPFYRLPALKDFSAYVVKCTASVSQIANQRQNASKIEKLTLYAPSLNNLRLESLLALCPDLTQFSIHLPGDDERDEDEEFEEKNDIELMQGLYAMLAPFKDQLQYLDIYQGQLRDETFVEWFTSRLRKVHACAPFATFSALRHLSIPTFLLAGSNCGTHRNPTKMVSHLPPNLESLGLYTNHIHHEDEYIGDLANELQSLANGPASLRAIVFDTLDDNWVADFVDSSPLREAAKKKGIQWYEGAEDFLFYGGMGTRVRQVMLQNKHPTAIPSWVPNTKLPAMVIPLGLQVHGINGKLVDTRGDAIVGDDGDIDMSG</sequence>
<accession>A0A3D8RKX0</accession>
<dbReference type="Gene3D" id="3.80.10.10">
    <property type="entry name" value="Ribonuclease Inhibitor"/>
    <property type="match status" value="1"/>
</dbReference>
<evidence type="ECO:0000313" key="1">
    <source>
        <dbReference type="EMBL" id="RDW74471.1"/>
    </source>
</evidence>
<dbReference type="SUPFAM" id="SSF52047">
    <property type="entry name" value="RNI-like"/>
    <property type="match status" value="1"/>
</dbReference>
<dbReference type="RefSeq" id="XP_026602239.1">
    <property type="nucleotide sequence ID" value="XM_026749149.1"/>
</dbReference>
<dbReference type="OrthoDB" id="4456451at2759"/>
<comment type="caution">
    <text evidence="1">The sequence shown here is derived from an EMBL/GenBank/DDBJ whole genome shotgun (WGS) entry which is preliminary data.</text>
</comment>
<reference evidence="1 2" key="1">
    <citation type="journal article" date="2018" name="IMA Fungus">
        <title>IMA Genome-F 9: Draft genome sequence of Annulohypoxylon stygium, Aspergillus mulundensis, Berkeleyomyces basicola (syn. Thielaviopsis basicola), Ceratocystis smalleyi, two Cercospora beticola strains, Coleophoma cylindrospora, Fusarium fracticaudum, Phialophora cf. hyalina, and Morchella septimelata.</title>
        <authorList>
            <person name="Wingfield B.D."/>
            <person name="Bills G.F."/>
            <person name="Dong Y."/>
            <person name="Huang W."/>
            <person name="Nel W.J."/>
            <person name="Swalarsk-Parry B.S."/>
            <person name="Vaghefi N."/>
            <person name="Wilken P.M."/>
            <person name="An Z."/>
            <person name="de Beer Z.W."/>
            <person name="De Vos L."/>
            <person name="Chen L."/>
            <person name="Duong T.A."/>
            <person name="Gao Y."/>
            <person name="Hammerbacher A."/>
            <person name="Kikkert J.R."/>
            <person name="Li Y."/>
            <person name="Li H."/>
            <person name="Li K."/>
            <person name="Li Q."/>
            <person name="Liu X."/>
            <person name="Ma X."/>
            <person name="Naidoo K."/>
            <person name="Pethybridge S.J."/>
            <person name="Sun J."/>
            <person name="Steenkamp E.T."/>
            <person name="van der Nest M.A."/>
            <person name="van Wyk S."/>
            <person name="Wingfield M.J."/>
            <person name="Xiong C."/>
            <person name="Yue Q."/>
            <person name="Zhang X."/>
        </authorList>
    </citation>
    <scope>NUCLEOTIDE SEQUENCE [LARGE SCALE GENOMIC DNA]</scope>
    <source>
        <strain evidence="1 2">DSM 5745</strain>
    </source>
</reference>
<dbReference type="InterPro" id="IPR032675">
    <property type="entry name" value="LRR_dom_sf"/>
</dbReference>
<dbReference type="GeneID" id="38117503"/>
<keyword evidence="2" id="KW-1185">Reference proteome</keyword>
<organism evidence="1 2">
    <name type="scientific">Aspergillus mulundensis</name>
    <dbReference type="NCBI Taxonomy" id="1810919"/>
    <lineage>
        <taxon>Eukaryota</taxon>
        <taxon>Fungi</taxon>
        <taxon>Dikarya</taxon>
        <taxon>Ascomycota</taxon>
        <taxon>Pezizomycotina</taxon>
        <taxon>Eurotiomycetes</taxon>
        <taxon>Eurotiomycetidae</taxon>
        <taxon>Eurotiales</taxon>
        <taxon>Aspergillaceae</taxon>
        <taxon>Aspergillus</taxon>
        <taxon>Aspergillus subgen. Nidulantes</taxon>
    </lineage>
</organism>
<dbReference type="AlphaFoldDB" id="A0A3D8RKX0"/>
<name>A0A3D8RKX0_9EURO</name>
<gene>
    <name evidence="1" type="ORF">DSM5745_07133</name>
</gene>
<protein>
    <submittedName>
        <fullName evidence="1">Uncharacterized protein</fullName>
    </submittedName>
</protein>
<evidence type="ECO:0000313" key="2">
    <source>
        <dbReference type="Proteomes" id="UP000256690"/>
    </source>
</evidence>